<dbReference type="EMBL" id="CP061799">
    <property type="protein sequence ID" value="QTA83027.1"/>
    <property type="molecule type" value="Genomic_DNA"/>
</dbReference>
<keyword evidence="3 5" id="KW-1133">Transmembrane helix</keyword>
<accession>A0A975BCV1</accession>
<feature type="transmembrane region" description="Helical" evidence="5">
    <location>
        <begin position="144"/>
        <end position="169"/>
    </location>
</feature>
<proteinExistence type="predicted"/>
<dbReference type="Pfam" id="PF04893">
    <property type="entry name" value="Yip1"/>
    <property type="match status" value="1"/>
</dbReference>
<reference evidence="7" key="1">
    <citation type="journal article" date="2021" name="Microb. Physiol.">
        <title>Proteogenomic Insights into the Physiology of Marine, Sulfate-Reducing, Filamentous Desulfonema limicola and Desulfonema magnum.</title>
        <authorList>
            <person name="Schnaars V."/>
            <person name="Wohlbrand L."/>
            <person name="Scheve S."/>
            <person name="Hinrichs C."/>
            <person name="Reinhardt R."/>
            <person name="Rabus R."/>
        </authorList>
    </citation>
    <scope>NUCLEOTIDE SEQUENCE</scope>
    <source>
        <strain evidence="7">5ac10</strain>
    </source>
</reference>
<protein>
    <submittedName>
        <fullName evidence="7">Yip1 domain-containing protein</fullName>
    </submittedName>
</protein>
<evidence type="ECO:0000256" key="3">
    <source>
        <dbReference type="ARBA" id="ARBA00022989"/>
    </source>
</evidence>
<dbReference type="InterPro" id="IPR006977">
    <property type="entry name" value="Yip1_dom"/>
</dbReference>
<evidence type="ECO:0000256" key="5">
    <source>
        <dbReference type="SAM" id="Phobius"/>
    </source>
</evidence>
<evidence type="ECO:0000313" key="7">
    <source>
        <dbReference type="EMBL" id="QTA83027.1"/>
    </source>
</evidence>
<evidence type="ECO:0000256" key="1">
    <source>
        <dbReference type="ARBA" id="ARBA00004141"/>
    </source>
</evidence>
<organism evidence="7 8">
    <name type="scientific">Desulfonema limicola</name>
    <dbReference type="NCBI Taxonomy" id="45656"/>
    <lineage>
        <taxon>Bacteria</taxon>
        <taxon>Pseudomonadati</taxon>
        <taxon>Thermodesulfobacteriota</taxon>
        <taxon>Desulfobacteria</taxon>
        <taxon>Desulfobacterales</taxon>
        <taxon>Desulfococcaceae</taxon>
        <taxon>Desulfonema</taxon>
    </lineage>
</organism>
<evidence type="ECO:0000259" key="6">
    <source>
        <dbReference type="Pfam" id="PF04893"/>
    </source>
</evidence>
<keyword evidence="2 5" id="KW-0812">Transmembrane</keyword>
<evidence type="ECO:0000313" key="8">
    <source>
        <dbReference type="Proteomes" id="UP000663720"/>
    </source>
</evidence>
<feature type="transmembrane region" description="Helical" evidence="5">
    <location>
        <begin position="67"/>
        <end position="89"/>
    </location>
</feature>
<comment type="subcellular location">
    <subcellularLocation>
        <location evidence="1">Membrane</location>
        <topology evidence="1">Multi-pass membrane protein</topology>
    </subcellularLocation>
</comment>
<feature type="domain" description="Yip1" evidence="6">
    <location>
        <begin position="17"/>
        <end position="162"/>
    </location>
</feature>
<sequence length="174" mass="19618">MDTRQTSTGFYFKTLSGILGNPGQFFSELSRETKIWHSLIFLIVSGFIFTCSSLMNIEDNHLVTGLILFANAVGMVFISSGIGYMIMVMTAGRHSDFKRFFSIYALSSGVTLLASWIPFFLVITEPWKWWLIGTGLTKNIGLKWTQALIIIGLSIFVIVMFFYSANLLFISHNN</sequence>
<feature type="transmembrane region" description="Helical" evidence="5">
    <location>
        <begin position="35"/>
        <end position="55"/>
    </location>
</feature>
<keyword evidence="4 5" id="KW-0472">Membrane</keyword>
<dbReference type="AlphaFoldDB" id="A0A975BCV1"/>
<feature type="transmembrane region" description="Helical" evidence="5">
    <location>
        <begin position="101"/>
        <end position="124"/>
    </location>
</feature>
<keyword evidence="8" id="KW-1185">Reference proteome</keyword>
<dbReference type="Proteomes" id="UP000663720">
    <property type="component" value="Chromosome"/>
</dbReference>
<dbReference type="GO" id="GO:0016020">
    <property type="term" value="C:membrane"/>
    <property type="evidence" value="ECO:0007669"/>
    <property type="project" value="UniProtKB-SubCell"/>
</dbReference>
<dbReference type="RefSeq" id="WP_207688875.1">
    <property type="nucleotide sequence ID" value="NZ_CP061799.1"/>
</dbReference>
<evidence type="ECO:0000256" key="4">
    <source>
        <dbReference type="ARBA" id="ARBA00023136"/>
    </source>
</evidence>
<dbReference type="KEGG" id="dli:dnl_54200"/>
<evidence type="ECO:0000256" key="2">
    <source>
        <dbReference type="ARBA" id="ARBA00022692"/>
    </source>
</evidence>
<gene>
    <name evidence="7" type="ORF">dnl_54200</name>
</gene>
<name>A0A975BCV1_9BACT</name>